<feature type="signal peptide" evidence="1">
    <location>
        <begin position="1"/>
        <end position="25"/>
    </location>
</feature>
<dbReference type="Proteomes" id="UP000735302">
    <property type="component" value="Unassembled WGS sequence"/>
</dbReference>
<name>A0AAV4D3L4_9GAST</name>
<reference evidence="2 3" key="1">
    <citation type="journal article" date="2021" name="Elife">
        <title>Chloroplast acquisition without the gene transfer in kleptoplastic sea slugs, Plakobranchus ocellatus.</title>
        <authorList>
            <person name="Maeda T."/>
            <person name="Takahashi S."/>
            <person name="Yoshida T."/>
            <person name="Shimamura S."/>
            <person name="Takaki Y."/>
            <person name="Nagai Y."/>
            <person name="Toyoda A."/>
            <person name="Suzuki Y."/>
            <person name="Arimoto A."/>
            <person name="Ishii H."/>
            <person name="Satoh N."/>
            <person name="Nishiyama T."/>
            <person name="Hasebe M."/>
            <person name="Maruyama T."/>
            <person name="Minagawa J."/>
            <person name="Obokata J."/>
            <person name="Shigenobu S."/>
        </authorList>
    </citation>
    <scope>NUCLEOTIDE SEQUENCE [LARGE SCALE GENOMIC DNA]</scope>
</reference>
<evidence type="ECO:0000313" key="3">
    <source>
        <dbReference type="Proteomes" id="UP000735302"/>
    </source>
</evidence>
<dbReference type="EMBL" id="BLXT01007353">
    <property type="protein sequence ID" value="GFO38773.1"/>
    <property type="molecule type" value="Genomic_DNA"/>
</dbReference>
<protein>
    <submittedName>
        <fullName evidence="2">Uncharacterized protein</fullName>
    </submittedName>
</protein>
<keyword evidence="3" id="KW-1185">Reference proteome</keyword>
<accession>A0AAV4D3L4</accession>
<proteinExistence type="predicted"/>
<evidence type="ECO:0000313" key="2">
    <source>
        <dbReference type="EMBL" id="GFO38773.1"/>
    </source>
</evidence>
<feature type="chain" id="PRO_5043461485" evidence="1">
    <location>
        <begin position="26"/>
        <end position="133"/>
    </location>
</feature>
<organism evidence="2 3">
    <name type="scientific">Plakobranchus ocellatus</name>
    <dbReference type="NCBI Taxonomy" id="259542"/>
    <lineage>
        <taxon>Eukaryota</taxon>
        <taxon>Metazoa</taxon>
        <taxon>Spiralia</taxon>
        <taxon>Lophotrochozoa</taxon>
        <taxon>Mollusca</taxon>
        <taxon>Gastropoda</taxon>
        <taxon>Heterobranchia</taxon>
        <taxon>Euthyneura</taxon>
        <taxon>Panpulmonata</taxon>
        <taxon>Sacoglossa</taxon>
        <taxon>Placobranchoidea</taxon>
        <taxon>Plakobranchidae</taxon>
        <taxon>Plakobranchus</taxon>
    </lineage>
</organism>
<sequence>MTSSASTTLICLLVGVAVFSSSVSAKDDPDEFQAAVDAVSSRCQPAVAKCSQRSQKVKELYDSNRLCDLMALNDGQTSTKSCMTTIPVTKKGYCTTAEYNKVKDSVCGATSLVVSLTIVTIGVITSMLGKYGL</sequence>
<evidence type="ECO:0000256" key="1">
    <source>
        <dbReference type="SAM" id="SignalP"/>
    </source>
</evidence>
<comment type="caution">
    <text evidence="2">The sequence shown here is derived from an EMBL/GenBank/DDBJ whole genome shotgun (WGS) entry which is preliminary data.</text>
</comment>
<dbReference type="AlphaFoldDB" id="A0AAV4D3L4"/>
<keyword evidence="1" id="KW-0732">Signal</keyword>
<gene>
    <name evidence="2" type="ORF">PoB_006527800</name>
</gene>